<sequence>MLQKFQVARSAPSTEVKLKKGWRTRVPFPSDALIGASSVREGALHWLDNVYFSHSLMAFEEAMMCDTVEKSLSCLGIALAHETGGGLSVLVPPSNQSRKFPDLDAVGLWLASWAYTEYSEYLALQHFRDEVEVADMVFLEEIGRWFDGEASTDRVSSLQREVNSLVLSDGHDFYPMPSLIVSVLRDRVGHPYHSLGVRMQMSFEAELAKRRLAGT</sequence>
<name>A0AAJ0N3E6_9XANT</name>
<keyword evidence="4" id="KW-1185">Reference proteome</keyword>
<dbReference type="AlphaFoldDB" id="A0AAJ0N3E6"/>
<dbReference type="EMBL" id="JSYJ01000089">
    <property type="protein sequence ID" value="KHM93269.1"/>
    <property type="molecule type" value="Genomic_DNA"/>
</dbReference>
<reference evidence="2" key="2">
    <citation type="submission" date="2021-11" db="EMBL/GenBank/DDBJ databases">
        <title>Genome resources and taxonomic validation of 89 Xanthomonas strains.</title>
        <authorList>
            <person name="Tambong J.T."/>
        </authorList>
    </citation>
    <scope>NUCLEOTIDE SEQUENCE</scope>
    <source>
        <strain evidence="2">Bv 5-4A</strain>
    </source>
</reference>
<evidence type="ECO:0000313" key="4">
    <source>
        <dbReference type="Proteomes" id="UP001430544"/>
    </source>
</evidence>
<dbReference type="EMBL" id="JAJIUN010000097">
    <property type="protein sequence ID" value="MCC8624597.1"/>
    <property type="molecule type" value="Genomic_DNA"/>
</dbReference>
<reference evidence="1 3" key="1">
    <citation type="submission" date="2014-11" db="EMBL/GenBank/DDBJ databases">
        <title>Draft Genome Sequences of Xanthomonas vesicatoria Strains from the Balkan Peninsula.</title>
        <authorList>
            <person name="Vancheva T."/>
            <person name="Lefeuvre P."/>
            <person name="Bogatzevska N."/>
            <person name="Moncheva P."/>
            <person name="Koebnik R."/>
        </authorList>
    </citation>
    <scope>NUCLEOTIDE SEQUENCE [LARGE SCALE GENOMIC DNA]</scope>
    <source>
        <strain evidence="1 3">53M</strain>
    </source>
</reference>
<evidence type="ECO:0000313" key="3">
    <source>
        <dbReference type="Proteomes" id="UP000030969"/>
    </source>
</evidence>
<gene>
    <name evidence="2" type="ORF">LN473_22005</name>
    <name evidence="1" type="ORF">OR61_14535</name>
</gene>
<evidence type="ECO:0000313" key="2">
    <source>
        <dbReference type="EMBL" id="MCC8624597.1"/>
    </source>
</evidence>
<organism evidence="1 3">
    <name type="scientific">Xanthomonas vesicatoria</name>
    <dbReference type="NCBI Taxonomy" id="56460"/>
    <lineage>
        <taxon>Bacteria</taxon>
        <taxon>Pseudomonadati</taxon>
        <taxon>Pseudomonadota</taxon>
        <taxon>Gammaproteobacteria</taxon>
        <taxon>Lysobacterales</taxon>
        <taxon>Lysobacteraceae</taxon>
        <taxon>Xanthomonas</taxon>
    </lineage>
</organism>
<accession>A0AAJ0N3E6</accession>
<dbReference type="RefSeq" id="WP_039423173.1">
    <property type="nucleotide sequence ID" value="NZ_CP018470.1"/>
</dbReference>
<protein>
    <submittedName>
        <fullName evidence="1">Uncharacterized protein</fullName>
    </submittedName>
</protein>
<evidence type="ECO:0000313" key="1">
    <source>
        <dbReference type="EMBL" id="KHM93269.1"/>
    </source>
</evidence>
<dbReference type="Proteomes" id="UP000030969">
    <property type="component" value="Unassembled WGS sequence"/>
</dbReference>
<proteinExistence type="predicted"/>
<dbReference type="Proteomes" id="UP001430544">
    <property type="component" value="Unassembled WGS sequence"/>
</dbReference>
<comment type="caution">
    <text evidence="1">The sequence shown here is derived from an EMBL/GenBank/DDBJ whole genome shotgun (WGS) entry which is preliminary data.</text>
</comment>